<name>A0AAU8J8J5_9CYAN</name>
<protein>
    <recommendedName>
        <fullName evidence="8">Ribonuclease VapC</fullName>
        <shortName evidence="8">RNase VapC</shortName>
        <ecNumber evidence="8">3.1.-.-</ecNumber>
    </recommendedName>
    <alternativeName>
        <fullName evidence="8">Toxin VapC</fullName>
    </alternativeName>
</protein>
<keyword evidence="8" id="KW-0800">Toxin</keyword>
<dbReference type="HAMAP" id="MF_00265">
    <property type="entry name" value="VapC_Nob1"/>
    <property type="match status" value="1"/>
</dbReference>
<gene>
    <name evidence="8" type="primary">vapC</name>
    <name evidence="10" type="ORF">ABWT76_003546</name>
</gene>
<feature type="binding site" evidence="8">
    <location>
        <position position="98"/>
    </location>
    <ligand>
        <name>Mg(2+)</name>
        <dbReference type="ChEBI" id="CHEBI:18420"/>
    </ligand>
</feature>
<dbReference type="GO" id="GO:0090729">
    <property type="term" value="F:toxin activity"/>
    <property type="evidence" value="ECO:0007669"/>
    <property type="project" value="UniProtKB-KW"/>
</dbReference>
<dbReference type="GO" id="GO:0004540">
    <property type="term" value="F:RNA nuclease activity"/>
    <property type="evidence" value="ECO:0007669"/>
    <property type="project" value="InterPro"/>
</dbReference>
<dbReference type="EC" id="3.1.-.-" evidence="8"/>
<dbReference type="GO" id="GO:0016787">
    <property type="term" value="F:hydrolase activity"/>
    <property type="evidence" value="ECO:0007669"/>
    <property type="project" value="UniProtKB-KW"/>
</dbReference>
<dbReference type="PANTHER" id="PTHR33653">
    <property type="entry name" value="RIBONUCLEASE VAPC2"/>
    <property type="match status" value="1"/>
</dbReference>
<organism evidence="10">
    <name type="scientific">Planktothricoides raciborskii GIHE-MW2</name>
    <dbReference type="NCBI Taxonomy" id="2792601"/>
    <lineage>
        <taxon>Bacteria</taxon>
        <taxon>Bacillati</taxon>
        <taxon>Cyanobacteriota</taxon>
        <taxon>Cyanophyceae</taxon>
        <taxon>Oscillatoriophycideae</taxon>
        <taxon>Oscillatoriales</taxon>
        <taxon>Oscillatoriaceae</taxon>
        <taxon>Planktothricoides</taxon>
    </lineage>
</organism>
<dbReference type="GO" id="GO:0000287">
    <property type="term" value="F:magnesium ion binding"/>
    <property type="evidence" value="ECO:0007669"/>
    <property type="project" value="UniProtKB-UniRule"/>
</dbReference>
<dbReference type="Gene3D" id="3.40.50.1010">
    <property type="entry name" value="5'-nuclease"/>
    <property type="match status" value="1"/>
</dbReference>
<keyword evidence="2 8" id="KW-1277">Toxin-antitoxin system</keyword>
<sequence>MRPILLDTNAYSDFMQGVADIVEIIALADRIYLSSTVLGELLSGFAVGKREAQNRLELTKFLRSPRVEILSITDSTADFYATIYANLRRKGRPIPTNDMWIAASAMECGAILITRDQHFAHIENLRLGQTAADIMP</sequence>
<keyword evidence="4 8" id="KW-0479">Metal-binding</keyword>
<evidence type="ECO:0000256" key="6">
    <source>
        <dbReference type="ARBA" id="ARBA00022842"/>
    </source>
</evidence>
<dbReference type="InterPro" id="IPR002716">
    <property type="entry name" value="PIN_dom"/>
</dbReference>
<evidence type="ECO:0000256" key="5">
    <source>
        <dbReference type="ARBA" id="ARBA00022801"/>
    </source>
</evidence>
<dbReference type="CDD" id="cd18753">
    <property type="entry name" value="PIN_VapC4-5_FitB-like"/>
    <property type="match status" value="1"/>
</dbReference>
<evidence type="ECO:0000313" key="10">
    <source>
        <dbReference type="EMBL" id="XCM34903.1"/>
    </source>
</evidence>
<comment type="function">
    <text evidence="8">Toxic component of a toxin-antitoxin (TA) system. An RNase.</text>
</comment>
<dbReference type="SUPFAM" id="SSF88723">
    <property type="entry name" value="PIN domain-like"/>
    <property type="match status" value="1"/>
</dbReference>
<accession>A0AAU8J8J5</accession>
<dbReference type="EMBL" id="CP159837">
    <property type="protein sequence ID" value="XCM34903.1"/>
    <property type="molecule type" value="Genomic_DNA"/>
</dbReference>
<evidence type="ECO:0000256" key="3">
    <source>
        <dbReference type="ARBA" id="ARBA00022722"/>
    </source>
</evidence>
<evidence type="ECO:0000256" key="7">
    <source>
        <dbReference type="ARBA" id="ARBA00038093"/>
    </source>
</evidence>
<feature type="binding site" evidence="8">
    <location>
        <position position="7"/>
    </location>
    <ligand>
        <name>Mg(2+)</name>
        <dbReference type="ChEBI" id="CHEBI:18420"/>
    </ligand>
</feature>
<comment type="cofactor">
    <cofactor evidence="1 8">
        <name>Mg(2+)</name>
        <dbReference type="ChEBI" id="CHEBI:18420"/>
    </cofactor>
</comment>
<keyword evidence="3 8" id="KW-0540">Nuclease</keyword>
<evidence type="ECO:0000256" key="2">
    <source>
        <dbReference type="ARBA" id="ARBA00022649"/>
    </source>
</evidence>
<dbReference type="Pfam" id="PF01850">
    <property type="entry name" value="PIN"/>
    <property type="match status" value="1"/>
</dbReference>
<keyword evidence="5 8" id="KW-0378">Hydrolase</keyword>
<dbReference type="AlphaFoldDB" id="A0AAU8J8J5"/>
<evidence type="ECO:0000256" key="8">
    <source>
        <dbReference type="HAMAP-Rule" id="MF_00265"/>
    </source>
</evidence>
<dbReference type="InterPro" id="IPR029060">
    <property type="entry name" value="PIN-like_dom_sf"/>
</dbReference>
<keyword evidence="6 8" id="KW-0460">Magnesium</keyword>
<dbReference type="PANTHER" id="PTHR33653:SF1">
    <property type="entry name" value="RIBONUCLEASE VAPC2"/>
    <property type="match status" value="1"/>
</dbReference>
<evidence type="ECO:0000256" key="1">
    <source>
        <dbReference type="ARBA" id="ARBA00001946"/>
    </source>
</evidence>
<evidence type="ECO:0000259" key="9">
    <source>
        <dbReference type="Pfam" id="PF01850"/>
    </source>
</evidence>
<dbReference type="InterPro" id="IPR022907">
    <property type="entry name" value="VapC_family"/>
</dbReference>
<dbReference type="InterPro" id="IPR050556">
    <property type="entry name" value="Type_II_TA_system_RNase"/>
</dbReference>
<reference evidence="10" key="1">
    <citation type="submission" date="2024-07" db="EMBL/GenBank/DDBJ databases">
        <authorList>
            <person name="Kim Y.J."/>
            <person name="Jeong J.Y."/>
        </authorList>
    </citation>
    <scope>NUCLEOTIDE SEQUENCE</scope>
    <source>
        <strain evidence="10">GIHE-MW2</strain>
    </source>
</reference>
<evidence type="ECO:0000256" key="4">
    <source>
        <dbReference type="ARBA" id="ARBA00022723"/>
    </source>
</evidence>
<feature type="domain" description="PIN" evidence="9">
    <location>
        <begin position="4"/>
        <end position="123"/>
    </location>
</feature>
<dbReference type="RefSeq" id="WP_054466145.1">
    <property type="nucleotide sequence ID" value="NZ_CP159837.1"/>
</dbReference>
<proteinExistence type="inferred from homology"/>
<comment type="similarity">
    <text evidence="7 8">Belongs to the PINc/VapC protein family.</text>
</comment>